<dbReference type="GeneID" id="5545281"/>
<keyword evidence="2" id="KW-0472">Membrane</keyword>
<dbReference type="OMA" id="DRSNCKR"/>
<dbReference type="InterPro" id="IPR056540">
    <property type="entry name" value="TMD_POM152"/>
</dbReference>
<dbReference type="InterPro" id="IPR056542">
    <property type="entry name" value="Ig-like_POM152_1st"/>
</dbReference>
<evidence type="ECO:0008006" key="10">
    <source>
        <dbReference type="Google" id="ProtNLM"/>
    </source>
</evidence>
<feature type="compositionally biased region" description="Polar residues" evidence="1">
    <location>
        <begin position="18"/>
        <end position="50"/>
    </location>
</feature>
<dbReference type="GO" id="GO:0005641">
    <property type="term" value="C:nuclear envelope lumen"/>
    <property type="evidence" value="ECO:0007669"/>
    <property type="project" value="EnsemblFungi"/>
</dbReference>
<dbReference type="Pfam" id="PF23664">
    <property type="entry name" value="Ig_Pom152"/>
    <property type="match status" value="2"/>
</dbReference>
<sequence length="1336" mass="149119">MPDISNMYDKTPRGNHWIGTSSSQFSQYRTSANTSRRGQGSANDGTSSDMSGGYASGRGSNDVGRDSSAYTGKVSYSRFESRSGKSGVDLNQPLISTEVVEAAKQRTLALIVFIIIQLYKFYDLVLLKSGLPISGFVFVNQRTTFVSKYLLIDSLFFYVLSTFKIPKLVFKSWVILVQIVLMSLITIGISSHTDFVLISSILALWKRLNTKELSVLGTSVNQRSLFDSSAHFKGALTIKILPENTAMLNPFHSAYCFPVDNSLFEINSIKVPIRINSTAEIHSIQLEHRDIFTNERELLNLTKNDWKLMTNIEDYAGMAGIPLSTDVLKEEAKTSIKYLSVPLPRTGFYQIKSIVDSNGLNLRIFNSHIIVPQCPVAKISGYGASDRCIGDNDKVQIEVQGVAPMKLAYTKSVNGEEQYFYDSNLQPELFESPLHSNTKTSFSVSDLADLSWAQNQNVMINLDSMINSNGVHRYSMVKLIDGLGNVMDFSKLEDDSSKILHCSYDFNVHSIPKASLEEVIDSKSPTKRSIILHFEEERNSVKGSTSESNQYSAKFSFLSTDGKKKYFEVSTNTSTYDFPAEYPGTFTLESVKSNYCAGVIVGKSNVLISQPVLPQLKVSGTPILDKCVGQVGLSFDLTFSGIPPFYFITKIYKYENGVKKLFDRKRYKSPSTRYQFNYNPTTEGNYEIEFDNLTNELFTDPISLSPKSEYMFKTSMRVKPRASLTSSFSKALCLGDSTELSVKLIGEPPFKLKYDIIDISSNKRKSFSVDDIETNEYNIKTPAFSTGGDYILSLATIEDASGCVVPLTESDAKIKVRRDTPYASINTREKQAKFQIKEGSVSEIPLKLSGEGPFFVKYVHIDSNGKTLGTLESRFDSNYKTVLKLFKEGTYKLVSMSDSSCKGDIINPENVVSVSYLEKPAFKVVEQSNIKKTKKNLFFGKSVCQGIQGSVDILLSGSPPFNLKYDLLSPDGIVTEKSMQVTTKHATIKFPEHIAGEYVATIKSVSDSNYNESDMNKSFIQTKEITIKQLVNPTPVVSFSELGKTYRTCISNIEQHDLLEKISLQLVQGSEPFVVTFNVYHESTGRTERIILKNVTKDSFPYENLYKDLKLGSHDITIESVVDSNGCSNYFHASENEHIIISVTDAPKIQLLDPSASYCVGDYVSYQLTGSAPFTIKYQFNEMHLKATEHSTQFIRLASEPGIISVNSIADASSQCQVNFTMPSMLNEYEKLSLVIHPIPSVTVSQGKYLIEDIHEGDQAEVVFSFEGTPPFSLTYVRTEESPNAQKAGSPHIIETHKVTDIYGYEYRVKTSLQGTYEAIEISDAYCFAKNDAFFQ</sequence>
<dbReference type="Pfam" id="PF24519">
    <property type="entry name" value="Ig-like_Pom152_1"/>
    <property type="match status" value="1"/>
</dbReference>
<dbReference type="GO" id="GO:0006606">
    <property type="term" value="P:protein import into nucleus"/>
    <property type="evidence" value="ECO:0007669"/>
    <property type="project" value="EnsemblFungi"/>
</dbReference>
<dbReference type="GO" id="GO:0070762">
    <property type="term" value="C:nuclear pore transmembrane ring"/>
    <property type="evidence" value="ECO:0007669"/>
    <property type="project" value="EnsemblFungi"/>
</dbReference>
<feature type="transmembrane region" description="Helical" evidence="2">
    <location>
        <begin position="145"/>
        <end position="163"/>
    </location>
</feature>
<evidence type="ECO:0000313" key="9">
    <source>
        <dbReference type="Proteomes" id="UP000000267"/>
    </source>
</evidence>
<dbReference type="InterPro" id="IPR056541">
    <property type="entry name" value="Ig-like_POM152"/>
</dbReference>
<dbReference type="GO" id="GO:0017056">
    <property type="term" value="F:structural constituent of nuclear pore"/>
    <property type="evidence" value="ECO:0007669"/>
    <property type="project" value="EnsemblFungi"/>
</dbReference>
<feature type="transmembrane region" description="Helical" evidence="2">
    <location>
        <begin position="107"/>
        <end position="125"/>
    </location>
</feature>
<gene>
    <name evidence="8" type="ORF">Kpol_1025p9</name>
</gene>
<feature type="region of interest" description="Disordered" evidence="1">
    <location>
        <begin position="1"/>
        <end position="66"/>
    </location>
</feature>
<dbReference type="EMBL" id="DS480410">
    <property type="protein sequence ID" value="EDO17090.1"/>
    <property type="molecule type" value="Genomic_DNA"/>
</dbReference>
<dbReference type="OrthoDB" id="5529162at2759"/>
<dbReference type="eggNOG" id="ENOG502QQ5B">
    <property type="taxonomic scope" value="Eukaryota"/>
</dbReference>
<evidence type="ECO:0000259" key="6">
    <source>
        <dbReference type="Pfam" id="PF24519"/>
    </source>
</evidence>
<reference evidence="8 9" key="1">
    <citation type="journal article" date="2007" name="Proc. Natl. Acad. Sci. U.S.A.">
        <title>Independent sorting-out of thousands of duplicated gene pairs in two yeast species descended from a whole-genome duplication.</title>
        <authorList>
            <person name="Scannell D.R."/>
            <person name="Frank A.C."/>
            <person name="Conant G.C."/>
            <person name="Byrne K.P."/>
            <person name="Woolfit M."/>
            <person name="Wolfe K.H."/>
        </authorList>
    </citation>
    <scope>NUCLEOTIDE SEQUENCE [LARGE SCALE GENOMIC DNA]</scope>
    <source>
        <strain evidence="9">ATCC 22028 / DSM 70294 / BCRC 21397 / CBS 2163 / NBRC 10782 / NRRL Y-8283 / UCD 57-17</strain>
    </source>
</reference>
<dbReference type="GO" id="GO:0030474">
    <property type="term" value="P:spindle pole body duplication"/>
    <property type="evidence" value="ECO:0007669"/>
    <property type="project" value="EnsemblFungi"/>
</dbReference>
<feature type="domain" description="Nucleoporin POM152 immunoglobulin-like" evidence="3">
    <location>
        <begin position="942"/>
        <end position="1026"/>
    </location>
</feature>
<name>A7TKT5_VANPO</name>
<dbReference type="InterPro" id="IPR056544">
    <property type="entry name" value="Ig_POM152"/>
</dbReference>
<organism evidence="9">
    <name type="scientific">Vanderwaltozyma polyspora (strain ATCC 22028 / DSM 70294 / BCRC 21397 / CBS 2163 / NBRC 10782 / NRRL Y-8283 / UCD 57-17)</name>
    <name type="common">Kluyveromyces polysporus</name>
    <dbReference type="NCBI Taxonomy" id="436907"/>
    <lineage>
        <taxon>Eukaryota</taxon>
        <taxon>Fungi</taxon>
        <taxon>Dikarya</taxon>
        <taxon>Ascomycota</taxon>
        <taxon>Saccharomycotina</taxon>
        <taxon>Saccharomycetes</taxon>
        <taxon>Saccharomycetales</taxon>
        <taxon>Saccharomycetaceae</taxon>
        <taxon>Vanderwaltozyma</taxon>
    </lineage>
</organism>
<evidence type="ECO:0000256" key="2">
    <source>
        <dbReference type="SAM" id="Phobius"/>
    </source>
</evidence>
<dbReference type="InParanoid" id="A7TKT5"/>
<dbReference type="FunCoup" id="A7TKT5">
    <property type="interactions" value="125"/>
</dbReference>
<accession>A7TKT5</accession>
<protein>
    <recommendedName>
        <fullName evidence="10">Nucleoporin POM152</fullName>
    </recommendedName>
</protein>
<dbReference type="RefSeq" id="XP_001644948.1">
    <property type="nucleotide sequence ID" value="XM_001644898.1"/>
</dbReference>
<dbReference type="GO" id="GO:0006999">
    <property type="term" value="P:nuclear pore organization"/>
    <property type="evidence" value="ECO:0007669"/>
    <property type="project" value="EnsemblFungi"/>
</dbReference>
<feature type="domain" description="Nucleoporin POM152 N-terminal transmembrane" evidence="4">
    <location>
        <begin position="102"/>
        <end position="191"/>
    </location>
</feature>
<keyword evidence="2" id="KW-1133">Transmembrane helix</keyword>
<dbReference type="GO" id="GO:0043495">
    <property type="term" value="F:protein-membrane adaptor activity"/>
    <property type="evidence" value="ECO:0007669"/>
    <property type="project" value="EnsemblFungi"/>
</dbReference>
<feature type="domain" description="Nucleoporin POM152 first Ig-like" evidence="6">
    <location>
        <begin position="245"/>
        <end position="371"/>
    </location>
</feature>
<feature type="transmembrane region" description="Helical" evidence="2">
    <location>
        <begin position="175"/>
        <end position="205"/>
    </location>
</feature>
<evidence type="ECO:0000259" key="5">
    <source>
        <dbReference type="Pfam" id="PF24312"/>
    </source>
</evidence>
<dbReference type="PhylomeDB" id="A7TKT5"/>
<dbReference type="Pfam" id="PF24097">
    <property type="entry name" value="TMD_POM152"/>
    <property type="match status" value="1"/>
</dbReference>
<dbReference type="Pfam" id="PF24527">
    <property type="entry name" value="Ig-like_Pom152_9"/>
    <property type="match status" value="1"/>
</dbReference>
<dbReference type="Proteomes" id="UP000000267">
    <property type="component" value="Unassembled WGS sequence"/>
</dbReference>
<dbReference type="InterPro" id="IPR056543">
    <property type="entry name" value="Ig-like_POM152_9th"/>
</dbReference>
<proteinExistence type="predicted"/>
<keyword evidence="2" id="KW-0812">Transmembrane</keyword>
<evidence type="ECO:0000259" key="7">
    <source>
        <dbReference type="Pfam" id="PF24527"/>
    </source>
</evidence>
<evidence type="ECO:0000259" key="3">
    <source>
        <dbReference type="Pfam" id="PF23664"/>
    </source>
</evidence>
<feature type="domain" description="Nucleoporin POM152 ninth Ig-like" evidence="7">
    <location>
        <begin position="1147"/>
        <end position="1220"/>
    </location>
</feature>
<dbReference type="KEGG" id="vpo:Kpol_1025p9"/>
<dbReference type="Pfam" id="PF24312">
    <property type="entry name" value="Ig-like_POM152"/>
    <property type="match status" value="1"/>
</dbReference>
<keyword evidence="9" id="KW-1185">Reference proteome</keyword>
<dbReference type="STRING" id="436907.A7TKT5"/>
<dbReference type="PANTHER" id="PTHR28206:SF1">
    <property type="entry name" value="NUCLEOPORIN POM152"/>
    <property type="match status" value="1"/>
</dbReference>
<evidence type="ECO:0000313" key="8">
    <source>
        <dbReference type="EMBL" id="EDO17090.1"/>
    </source>
</evidence>
<evidence type="ECO:0000259" key="4">
    <source>
        <dbReference type="Pfam" id="PF24097"/>
    </source>
</evidence>
<feature type="domain" description="Nucleoporin POM152 immunoglobulin-like" evidence="3">
    <location>
        <begin position="610"/>
        <end position="718"/>
    </location>
</feature>
<feature type="domain" description="Nucleoporin POM152 Ig-like" evidence="5">
    <location>
        <begin position="821"/>
        <end position="910"/>
    </location>
</feature>
<evidence type="ECO:0000256" key="1">
    <source>
        <dbReference type="SAM" id="MobiDB-lite"/>
    </source>
</evidence>
<dbReference type="PANTHER" id="PTHR28206">
    <property type="entry name" value="NUCLEOPORIN POM152"/>
    <property type="match status" value="1"/>
</dbReference>
<dbReference type="InterPro" id="IPR037701">
    <property type="entry name" value="Pom152"/>
</dbReference>
<dbReference type="HOGENOM" id="CLU_002415_0_0_1"/>